<evidence type="ECO:0000256" key="2">
    <source>
        <dbReference type="ARBA" id="ARBA00022679"/>
    </source>
</evidence>
<evidence type="ECO:0000256" key="3">
    <source>
        <dbReference type="ARBA" id="ARBA00023052"/>
    </source>
</evidence>
<dbReference type="AlphaFoldDB" id="A0A8J2VLP5"/>
<dbReference type="InterPro" id="IPR029061">
    <property type="entry name" value="THDP-binding"/>
</dbReference>
<dbReference type="GO" id="GO:0030976">
    <property type="term" value="F:thiamine pyrophosphate binding"/>
    <property type="evidence" value="ECO:0007669"/>
    <property type="project" value="InterPro"/>
</dbReference>
<dbReference type="RefSeq" id="WP_188408135.1">
    <property type="nucleotide sequence ID" value="NZ_BMCP01000001.1"/>
</dbReference>
<dbReference type="InterPro" id="IPR029035">
    <property type="entry name" value="DHS-like_NAD/FAD-binding_dom"/>
</dbReference>
<feature type="domain" description="Thiamine pyrophosphate enzyme N-terminal TPP-binding" evidence="5">
    <location>
        <begin position="10"/>
        <end position="140"/>
    </location>
</feature>
<dbReference type="Pfam" id="PF02776">
    <property type="entry name" value="TPP_enzyme_N"/>
    <property type="match status" value="1"/>
</dbReference>
<dbReference type="InterPro" id="IPR000399">
    <property type="entry name" value="TPP-bd_CS"/>
</dbReference>
<dbReference type="Gene3D" id="3.40.50.970">
    <property type="match status" value="2"/>
</dbReference>
<feature type="domain" description="Thiamine pyrophosphate enzyme TPP-binding" evidence="4">
    <location>
        <begin position="433"/>
        <end position="567"/>
    </location>
</feature>
<dbReference type="Proteomes" id="UP000602745">
    <property type="component" value="Unassembled WGS sequence"/>
</dbReference>
<evidence type="ECO:0000313" key="7">
    <source>
        <dbReference type="Proteomes" id="UP000602745"/>
    </source>
</evidence>
<dbReference type="SUPFAM" id="SSF52467">
    <property type="entry name" value="DHS-like NAD/FAD-binding domain"/>
    <property type="match status" value="1"/>
</dbReference>
<sequence>MDTMQAVARTAAHHLLEALVDVEIEYIFANLGTDHAPLLEEMARWRAEGRKPPEMIICPHESTAVHMALGYAMATGRGQAVLVHVDVGTANAAMGMHNACRSRLPILLMAGKAPYTSHGELKGTRDNYVHFIQEPYDQAALVRPYVKWEYTLQSAAHAGEVVRRAHSLMHSGIKGPVYLMLPREALTGTIETERLQRFDPDWYHPMPSRGASEGDLQELARRLLAAERPLIITSYGGQTPGTSEAIQKLSELVGAAVIENSMVTNINHEMDCFAGGLPGERLGQADVGLVVDSDVPWIPSQGGPAAGSWWAHIDIDAMKTGSPVWSFPANLRIEGQSATILNQLIGLIERDRTDTAANAAAERVTALRAARSKQKERFAAAASDAGQAGALNPSHVLRALGLELQPEDMIFQEAVRNQPALLQQVARPLAGTLSRTAGGGLGASGGMALGYKMARPDRLVVQVVGDGSFYYNAPTSVLAVARQYDLPILTVILDNAGWSAVKESTLRVYPQGAARERGEFSSRFRNDTEFSAMAGMFGFKGYRLDDPAAVTETVREAVRTAREGTSVLLHVRLADH</sequence>
<dbReference type="GO" id="GO:0009099">
    <property type="term" value="P:L-valine biosynthetic process"/>
    <property type="evidence" value="ECO:0007669"/>
    <property type="project" value="TreeGrafter"/>
</dbReference>
<dbReference type="NCBIfam" id="NF006203">
    <property type="entry name" value="PRK08327.1"/>
    <property type="match status" value="1"/>
</dbReference>
<dbReference type="PROSITE" id="PS00187">
    <property type="entry name" value="TPP_ENZYMES"/>
    <property type="match status" value="1"/>
</dbReference>
<dbReference type="InterPro" id="IPR045229">
    <property type="entry name" value="TPP_enz"/>
</dbReference>
<gene>
    <name evidence="6" type="ORF">GCM10007276_05170</name>
</gene>
<comment type="caution">
    <text evidence="6">The sequence shown here is derived from an EMBL/GenBank/DDBJ whole genome shotgun (WGS) entry which is preliminary data.</text>
</comment>
<dbReference type="InterPro" id="IPR011766">
    <property type="entry name" value="TPP_enzyme_TPP-bd"/>
</dbReference>
<dbReference type="GO" id="GO:0050660">
    <property type="term" value="F:flavin adenine dinucleotide binding"/>
    <property type="evidence" value="ECO:0007669"/>
    <property type="project" value="TreeGrafter"/>
</dbReference>
<evidence type="ECO:0000256" key="1">
    <source>
        <dbReference type="ARBA" id="ARBA00007812"/>
    </source>
</evidence>
<dbReference type="EMBL" id="BMCP01000001">
    <property type="protein sequence ID" value="GGE30966.1"/>
    <property type="molecule type" value="Genomic_DNA"/>
</dbReference>
<evidence type="ECO:0000313" key="6">
    <source>
        <dbReference type="EMBL" id="GGE30966.1"/>
    </source>
</evidence>
<dbReference type="Pfam" id="PF02775">
    <property type="entry name" value="TPP_enzyme_C"/>
    <property type="match status" value="1"/>
</dbReference>
<dbReference type="InterPro" id="IPR012001">
    <property type="entry name" value="Thiamin_PyroP_enz_TPP-bd_dom"/>
</dbReference>
<dbReference type="GO" id="GO:0009097">
    <property type="term" value="P:isoleucine biosynthetic process"/>
    <property type="evidence" value="ECO:0007669"/>
    <property type="project" value="TreeGrafter"/>
</dbReference>
<dbReference type="PANTHER" id="PTHR18968:SF164">
    <property type="entry name" value="PYRUVATE DECARBOXYLASE"/>
    <property type="match status" value="1"/>
</dbReference>
<accession>A0A8J2VLP5</accession>
<keyword evidence="3" id="KW-0786">Thiamine pyrophosphate</keyword>
<comment type="similarity">
    <text evidence="1">Belongs to the TPP enzyme family.</text>
</comment>
<dbReference type="GO" id="GO:0000287">
    <property type="term" value="F:magnesium ion binding"/>
    <property type="evidence" value="ECO:0007669"/>
    <property type="project" value="InterPro"/>
</dbReference>
<dbReference type="GO" id="GO:0003984">
    <property type="term" value="F:acetolactate synthase activity"/>
    <property type="evidence" value="ECO:0007669"/>
    <property type="project" value="TreeGrafter"/>
</dbReference>
<reference evidence="6" key="2">
    <citation type="submission" date="2020-09" db="EMBL/GenBank/DDBJ databases">
        <authorList>
            <person name="Sun Q."/>
            <person name="Sedlacek I."/>
        </authorList>
    </citation>
    <scope>NUCLEOTIDE SEQUENCE</scope>
    <source>
        <strain evidence="6">CCM 7684</strain>
    </source>
</reference>
<organism evidence="6 7">
    <name type="scientific">Agaricicola taiwanensis</name>
    <dbReference type="NCBI Taxonomy" id="591372"/>
    <lineage>
        <taxon>Bacteria</taxon>
        <taxon>Pseudomonadati</taxon>
        <taxon>Pseudomonadota</taxon>
        <taxon>Alphaproteobacteria</taxon>
        <taxon>Rhodobacterales</taxon>
        <taxon>Paracoccaceae</taxon>
        <taxon>Agaricicola</taxon>
    </lineage>
</organism>
<dbReference type="SUPFAM" id="SSF52518">
    <property type="entry name" value="Thiamin diphosphate-binding fold (THDP-binding)"/>
    <property type="match status" value="2"/>
</dbReference>
<evidence type="ECO:0000259" key="4">
    <source>
        <dbReference type="Pfam" id="PF02775"/>
    </source>
</evidence>
<protein>
    <submittedName>
        <fullName evidence="6">Acetolactate synthase</fullName>
    </submittedName>
</protein>
<keyword evidence="2" id="KW-0808">Transferase</keyword>
<proteinExistence type="inferred from homology"/>
<dbReference type="CDD" id="cd07035">
    <property type="entry name" value="TPP_PYR_POX_like"/>
    <property type="match status" value="1"/>
</dbReference>
<dbReference type="PANTHER" id="PTHR18968">
    <property type="entry name" value="THIAMINE PYROPHOSPHATE ENZYMES"/>
    <property type="match status" value="1"/>
</dbReference>
<evidence type="ECO:0000259" key="5">
    <source>
        <dbReference type="Pfam" id="PF02776"/>
    </source>
</evidence>
<reference evidence="6" key="1">
    <citation type="journal article" date="2014" name="Int. J. Syst. Evol. Microbiol.">
        <title>Complete genome sequence of Corynebacterium casei LMG S-19264T (=DSM 44701T), isolated from a smear-ripened cheese.</title>
        <authorList>
            <consortium name="US DOE Joint Genome Institute (JGI-PGF)"/>
            <person name="Walter F."/>
            <person name="Albersmeier A."/>
            <person name="Kalinowski J."/>
            <person name="Ruckert C."/>
        </authorList>
    </citation>
    <scope>NUCLEOTIDE SEQUENCE</scope>
    <source>
        <strain evidence="6">CCM 7684</strain>
    </source>
</reference>
<dbReference type="GO" id="GO:0005948">
    <property type="term" value="C:acetolactate synthase complex"/>
    <property type="evidence" value="ECO:0007669"/>
    <property type="project" value="TreeGrafter"/>
</dbReference>
<keyword evidence="7" id="KW-1185">Reference proteome</keyword>
<dbReference type="Gene3D" id="3.40.50.1220">
    <property type="entry name" value="TPP-binding domain"/>
    <property type="match status" value="1"/>
</dbReference>
<name>A0A8J2VLP5_9RHOB</name>